<sequence>MLTRTGTDTANRPCMRQSAALGCIPSIGVVSSTSAGSLAQYISGVVPQ</sequence>
<proteinExistence type="predicted"/>
<reference evidence="1" key="2">
    <citation type="journal article" date="2015" name="Data Brief">
        <title>Shoot transcriptome of the giant reed, Arundo donax.</title>
        <authorList>
            <person name="Barrero R.A."/>
            <person name="Guerrero F.D."/>
            <person name="Moolhuijzen P."/>
            <person name="Goolsby J.A."/>
            <person name="Tidwell J."/>
            <person name="Bellgard S.E."/>
            <person name="Bellgard M.I."/>
        </authorList>
    </citation>
    <scope>NUCLEOTIDE SEQUENCE</scope>
    <source>
        <tissue evidence="1">Shoot tissue taken approximately 20 cm above the soil surface</tissue>
    </source>
</reference>
<protein>
    <submittedName>
        <fullName evidence="1">Uncharacterized protein</fullName>
    </submittedName>
</protein>
<reference evidence="1" key="1">
    <citation type="submission" date="2014-09" db="EMBL/GenBank/DDBJ databases">
        <authorList>
            <person name="Magalhaes I.L.F."/>
            <person name="Oliveira U."/>
            <person name="Santos F.R."/>
            <person name="Vidigal T.H.D.A."/>
            <person name="Brescovit A.D."/>
            <person name="Santos A.J."/>
        </authorList>
    </citation>
    <scope>NUCLEOTIDE SEQUENCE</scope>
    <source>
        <tissue evidence="1">Shoot tissue taken approximately 20 cm above the soil surface</tissue>
    </source>
</reference>
<accession>A0A0A8YAJ3</accession>
<dbReference type="AlphaFoldDB" id="A0A0A8YAJ3"/>
<evidence type="ECO:0000313" key="1">
    <source>
        <dbReference type="EMBL" id="JAD22408.1"/>
    </source>
</evidence>
<name>A0A0A8YAJ3_ARUDO</name>
<organism evidence="1">
    <name type="scientific">Arundo donax</name>
    <name type="common">Giant reed</name>
    <name type="synonym">Donax arundinaceus</name>
    <dbReference type="NCBI Taxonomy" id="35708"/>
    <lineage>
        <taxon>Eukaryota</taxon>
        <taxon>Viridiplantae</taxon>
        <taxon>Streptophyta</taxon>
        <taxon>Embryophyta</taxon>
        <taxon>Tracheophyta</taxon>
        <taxon>Spermatophyta</taxon>
        <taxon>Magnoliopsida</taxon>
        <taxon>Liliopsida</taxon>
        <taxon>Poales</taxon>
        <taxon>Poaceae</taxon>
        <taxon>PACMAD clade</taxon>
        <taxon>Arundinoideae</taxon>
        <taxon>Arundineae</taxon>
        <taxon>Arundo</taxon>
    </lineage>
</organism>
<dbReference type="EMBL" id="GBRH01275487">
    <property type="protein sequence ID" value="JAD22408.1"/>
    <property type="molecule type" value="Transcribed_RNA"/>
</dbReference>